<evidence type="ECO:0000313" key="3">
    <source>
        <dbReference type="Proteomes" id="UP000006327"/>
    </source>
</evidence>
<gene>
    <name evidence="2" type="ORF">GARC_3758</name>
</gene>
<feature type="chain" id="PRO_5003897660" evidence="1">
    <location>
        <begin position="20"/>
        <end position="316"/>
    </location>
</feature>
<dbReference type="PANTHER" id="PTHR34094">
    <property type="match status" value="1"/>
</dbReference>
<keyword evidence="3" id="KW-1185">Reference proteome</keyword>
<name>K6YRA8_9ALTE</name>
<dbReference type="PANTHER" id="PTHR34094:SF1">
    <property type="entry name" value="PROTEIN FAM185A"/>
    <property type="match status" value="1"/>
</dbReference>
<accession>K6YRA8</accession>
<organism evidence="2 3">
    <name type="scientific">Paraglaciecola arctica BSs20135</name>
    <dbReference type="NCBI Taxonomy" id="493475"/>
    <lineage>
        <taxon>Bacteria</taxon>
        <taxon>Pseudomonadati</taxon>
        <taxon>Pseudomonadota</taxon>
        <taxon>Gammaproteobacteria</taxon>
        <taxon>Alteromonadales</taxon>
        <taxon>Alteromonadaceae</taxon>
        <taxon>Paraglaciecola</taxon>
    </lineage>
</organism>
<feature type="signal peptide" evidence="1">
    <location>
        <begin position="1"/>
        <end position="19"/>
    </location>
</feature>
<protein>
    <submittedName>
        <fullName evidence="2">Uncharacterized protein</fullName>
    </submittedName>
</protein>
<evidence type="ECO:0000256" key="1">
    <source>
        <dbReference type="SAM" id="SignalP"/>
    </source>
</evidence>
<dbReference type="EMBL" id="BAEO01000055">
    <property type="protein sequence ID" value="GAC20712.1"/>
    <property type="molecule type" value="Genomic_DNA"/>
</dbReference>
<dbReference type="Proteomes" id="UP000006327">
    <property type="component" value="Unassembled WGS sequence"/>
</dbReference>
<comment type="caution">
    <text evidence="2">The sequence shown here is derived from an EMBL/GenBank/DDBJ whole genome shotgun (WGS) entry which is preliminary data.</text>
</comment>
<sequence length="316" mass="34439">MKKLLIFAGFLCLSCTALAAEKINRSLDVSKTPYVQIEHVNGSAKVIAWDKSEVKVTGILGDRTEKFIFEKDDNEVLIKVKIKNNNGWNNWGSDNGDELEIYIPRQSKVYYSAVNADVELEQVRGGARVETVNGAIDVKELAGRIRLESVNGRISADSLEGDVKISTVNGTIDSRSSKGKEDSYESVNGDIEVTSESGDINVETVNGDIELKLGKVNQLNMETVNGSIEAKLELEKNGEIEASSVGGSIYLYLQSDVSARFDIEGHAGGKITNDLSDDKVQKAKYGPNRWLKFSLNGGSAKVNVSTVSGRVKLDKK</sequence>
<reference evidence="2 3" key="1">
    <citation type="journal article" date="2017" name="Antonie Van Leeuwenhoek">
        <title>Rhizobium rhizosphaerae sp. nov., a novel species isolated from rice rhizosphere.</title>
        <authorList>
            <person name="Zhao J.J."/>
            <person name="Zhang J."/>
            <person name="Zhang R.J."/>
            <person name="Zhang C.W."/>
            <person name="Yin H.Q."/>
            <person name="Zhang X.X."/>
        </authorList>
    </citation>
    <scope>NUCLEOTIDE SEQUENCE [LARGE SCALE GENOMIC DNA]</scope>
    <source>
        <strain evidence="2 3">BSs20135</strain>
    </source>
</reference>
<proteinExistence type="predicted"/>
<dbReference type="OrthoDB" id="6194490at2"/>
<dbReference type="STRING" id="493475.GARC_3758"/>
<dbReference type="RefSeq" id="WP_007622896.1">
    <property type="nucleotide sequence ID" value="NZ_BAEO01000055.1"/>
</dbReference>
<dbReference type="AlphaFoldDB" id="K6YRA8"/>
<keyword evidence="1" id="KW-0732">Signal</keyword>
<dbReference type="eggNOG" id="COG3595">
    <property type="taxonomic scope" value="Bacteria"/>
</dbReference>
<evidence type="ECO:0000313" key="2">
    <source>
        <dbReference type="EMBL" id="GAC20712.1"/>
    </source>
</evidence>